<dbReference type="EMBL" id="FNAK01000003">
    <property type="protein sequence ID" value="SDD84579.1"/>
    <property type="molecule type" value="Genomic_DNA"/>
</dbReference>
<keyword evidence="2" id="KW-1185">Reference proteome</keyword>
<reference evidence="1 2" key="1">
    <citation type="submission" date="2016-10" db="EMBL/GenBank/DDBJ databases">
        <authorList>
            <person name="de Groot N.N."/>
        </authorList>
    </citation>
    <scope>NUCLEOTIDE SEQUENCE [LARGE SCALE GENOMIC DNA]</scope>
    <source>
        <strain evidence="1 2">CGMCC 1.9109</strain>
    </source>
</reference>
<sequence>MKKLCVIGTSHVGALKTGWDAIKAEQSDWDIVFFGAPDFGVTERLRHVKRRGSKLVSVEKYTREYFKVTSGGQAEIDLEAYDCFLVQGAGIGINLIMRTIYSFFRSERHAMSGGNVLVSEACFSDAVKGLFLSSVAARLADEIAAAVDTPAYLVPSPCPSEGLLSATKTSKKVWMEIMRNWQKIHAAGDHIVLEDQYRAGLDAVRAQGYRLIDIPAEFYSAPCFTKHEYCKGSEWLQDAKYEASPDDDYLHMNGRYGATLLKSFFETVSRETG</sequence>
<proteinExistence type="predicted"/>
<dbReference type="RefSeq" id="WP_068302099.1">
    <property type="nucleotide sequence ID" value="NZ_FNAK01000003.1"/>
</dbReference>
<dbReference type="Proteomes" id="UP000183685">
    <property type="component" value="Unassembled WGS sequence"/>
</dbReference>
<gene>
    <name evidence="1" type="ORF">SAMN04488071_1459</name>
</gene>
<dbReference type="OrthoDB" id="6174477at2"/>
<name>A0A1G6Y2F2_9PROT</name>
<accession>A0A1G6Y2F2</accession>
<dbReference type="AlphaFoldDB" id="A0A1G6Y2F2"/>
<dbReference type="STRING" id="637679.GCA_001550055_01140"/>
<evidence type="ECO:0000313" key="1">
    <source>
        <dbReference type="EMBL" id="SDD84579.1"/>
    </source>
</evidence>
<protein>
    <recommendedName>
        <fullName evidence="3">SGNH/GDSL hydrolase family protein</fullName>
    </recommendedName>
</protein>
<organism evidence="1 2">
    <name type="scientific">Kordiimonas lacus</name>
    <dbReference type="NCBI Taxonomy" id="637679"/>
    <lineage>
        <taxon>Bacteria</taxon>
        <taxon>Pseudomonadati</taxon>
        <taxon>Pseudomonadota</taxon>
        <taxon>Alphaproteobacteria</taxon>
        <taxon>Kordiimonadales</taxon>
        <taxon>Kordiimonadaceae</taxon>
        <taxon>Kordiimonas</taxon>
    </lineage>
</organism>
<evidence type="ECO:0000313" key="2">
    <source>
        <dbReference type="Proteomes" id="UP000183685"/>
    </source>
</evidence>
<evidence type="ECO:0008006" key="3">
    <source>
        <dbReference type="Google" id="ProtNLM"/>
    </source>
</evidence>